<evidence type="ECO:0000256" key="1">
    <source>
        <dbReference type="SAM" id="MobiDB-lite"/>
    </source>
</evidence>
<evidence type="ECO:0000313" key="2">
    <source>
        <dbReference type="EMBL" id="MED6152333.1"/>
    </source>
</evidence>
<feature type="region of interest" description="Disordered" evidence="1">
    <location>
        <begin position="32"/>
        <end position="57"/>
    </location>
</feature>
<feature type="compositionally biased region" description="Basic and acidic residues" evidence="1">
    <location>
        <begin position="11"/>
        <end position="20"/>
    </location>
</feature>
<gene>
    <name evidence="2" type="ORF">PIB30_090908</name>
</gene>
<name>A0ABU6TWD6_9FABA</name>
<evidence type="ECO:0000313" key="3">
    <source>
        <dbReference type="Proteomes" id="UP001341840"/>
    </source>
</evidence>
<feature type="region of interest" description="Disordered" evidence="1">
    <location>
        <begin position="1"/>
        <end position="20"/>
    </location>
</feature>
<feature type="compositionally biased region" description="Basic and acidic residues" evidence="1">
    <location>
        <begin position="47"/>
        <end position="57"/>
    </location>
</feature>
<proteinExistence type="predicted"/>
<organism evidence="2 3">
    <name type="scientific">Stylosanthes scabra</name>
    <dbReference type="NCBI Taxonomy" id="79078"/>
    <lineage>
        <taxon>Eukaryota</taxon>
        <taxon>Viridiplantae</taxon>
        <taxon>Streptophyta</taxon>
        <taxon>Embryophyta</taxon>
        <taxon>Tracheophyta</taxon>
        <taxon>Spermatophyta</taxon>
        <taxon>Magnoliopsida</taxon>
        <taxon>eudicotyledons</taxon>
        <taxon>Gunneridae</taxon>
        <taxon>Pentapetalae</taxon>
        <taxon>rosids</taxon>
        <taxon>fabids</taxon>
        <taxon>Fabales</taxon>
        <taxon>Fabaceae</taxon>
        <taxon>Papilionoideae</taxon>
        <taxon>50 kb inversion clade</taxon>
        <taxon>dalbergioids sensu lato</taxon>
        <taxon>Dalbergieae</taxon>
        <taxon>Pterocarpus clade</taxon>
        <taxon>Stylosanthes</taxon>
    </lineage>
</organism>
<dbReference type="EMBL" id="JASCZI010092404">
    <property type="protein sequence ID" value="MED6152333.1"/>
    <property type="molecule type" value="Genomic_DNA"/>
</dbReference>
<accession>A0ABU6TWD6</accession>
<sequence length="117" mass="13590">MTTSSKRQQHNKQEKQTKAKLEKLCQILKMSSSRLNSRNFNSKSKKERGSTKQLRHQDLTKLSNLTCSHVWPMSKTWPKCEQRIPLPKFTQTNLEQARSRLNILKISSQAHTPSSQV</sequence>
<keyword evidence="3" id="KW-1185">Reference proteome</keyword>
<feature type="compositionally biased region" description="Low complexity" evidence="1">
    <location>
        <begin position="32"/>
        <end position="42"/>
    </location>
</feature>
<comment type="caution">
    <text evidence="2">The sequence shown here is derived from an EMBL/GenBank/DDBJ whole genome shotgun (WGS) entry which is preliminary data.</text>
</comment>
<protein>
    <submittedName>
        <fullName evidence="2">Uncharacterized protein</fullName>
    </submittedName>
</protein>
<dbReference type="Proteomes" id="UP001341840">
    <property type="component" value="Unassembled WGS sequence"/>
</dbReference>
<reference evidence="2 3" key="1">
    <citation type="journal article" date="2023" name="Plants (Basel)">
        <title>Bridging the Gap: Combining Genomics and Transcriptomics Approaches to Understand Stylosanthes scabra, an Orphan Legume from the Brazilian Caatinga.</title>
        <authorList>
            <person name="Ferreira-Neto J.R.C."/>
            <person name="da Silva M.D."/>
            <person name="Binneck E."/>
            <person name="de Melo N.F."/>
            <person name="da Silva R.H."/>
            <person name="de Melo A.L.T.M."/>
            <person name="Pandolfi V."/>
            <person name="Bustamante F.O."/>
            <person name="Brasileiro-Vidal A.C."/>
            <person name="Benko-Iseppon A.M."/>
        </authorList>
    </citation>
    <scope>NUCLEOTIDE SEQUENCE [LARGE SCALE GENOMIC DNA]</scope>
    <source>
        <tissue evidence="2">Leaves</tissue>
    </source>
</reference>